<dbReference type="AlphaFoldDB" id="A0AAV8T559"/>
<dbReference type="FunFam" id="1.10.510.10:FF:000316">
    <property type="entry name" value="serine/threonine-protein kinase HT1"/>
    <property type="match status" value="1"/>
</dbReference>
<dbReference type="InterPro" id="IPR001245">
    <property type="entry name" value="Ser-Thr/Tyr_kinase_cat_dom"/>
</dbReference>
<protein>
    <recommendedName>
        <fullName evidence="2">Protein kinase domain-containing protein</fullName>
    </recommendedName>
</protein>
<feature type="region of interest" description="Disordered" evidence="1">
    <location>
        <begin position="83"/>
        <end position="155"/>
    </location>
</feature>
<sequence length="489" mass="55594">MGEEDTSWIWRTKFSHTVFYRLDPSKLAAFPLNTQSEKISGLKSRHASETSASSQKSSSPAISQIQRNAITYTQRSLSPLPQTVLSDTFKEARSDRMRFSTPNPRRKDHDRGLVGKLFRKEPHETRSGKSSSNTSPLRHFASTKAHKKSRSKKDSAWTKYFDHGGGKVNAVETADEWTVDMSKLFIGLRFAHGANSRLYHGIYKDEPVAVKIIRVPDDDESGILAARLEKQFNREVALLSRLHHPNVIKFVAARKNSPVYCVITEYLSEGSLRAYLHKLQDKSLPLRKLTAMALDIARGMEYIHSHGVIHRDLKPENVLISEEFKLKIADFGIACDEAYCDLLADDPGTYRWMAPEMIKKKSYGRKVDVYSFGLILWEMVAGTIPYEDMNPIQAAFAVVNKNLRPVIPVGCPTAMRILIERCWSLQPEKRPEFWQIVKVLEQFESSVGHDGTLNLVQNLTSIDPKKGRLNWIHKLGHSDRLPMLKPKLL</sequence>
<dbReference type="CDD" id="cd13999">
    <property type="entry name" value="STKc_MAP3K-like"/>
    <property type="match status" value="1"/>
</dbReference>
<dbReference type="PROSITE" id="PS00108">
    <property type="entry name" value="PROTEIN_KINASE_ST"/>
    <property type="match status" value="1"/>
</dbReference>
<dbReference type="Pfam" id="PF07714">
    <property type="entry name" value="PK_Tyr_Ser-Thr"/>
    <property type="match status" value="1"/>
</dbReference>
<dbReference type="Gene3D" id="1.10.510.10">
    <property type="entry name" value="Transferase(Phosphotransferase) domain 1"/>
    <property type="match status" value="1"/>
</dbReference>
<dbReference type="Gene3D" id="3.30.200.20">
    <property type="entry name" value="Phosphorylase Kinase, domain 1"/>
    <property type="match status" value="1"/>
</dbReference>
<evidence type="ECO:0000313" key="3">
    <source>
        <dbReference type="EMBL" id="KAJ8761494.1"/>
    </source>
</evidence>
<gene>
    <name evidence="3" type="ORF">K2173_001628</name>
</gene>
<comment type="caution">
    <text evidence="3">The sequence shown here is derived from an EMBL/GenBank/DDBJ whole genome shotgun (WGS) entry which is preliminary data.</text>
</comment>
<dbReference type="PANTHER" id="PTHR44329">
    <property type="entry name" value="SERINE/THREONINE-PROTEIN KINASE TNNI3K-RELATED"/>
    <property type="match status" value="1"/>
</dbReference>
<dbReference type="InterPro" id="IPR000719">
    <property type="entry name" value="Prot_kinase_dom"/>
</dbReference>
<reference evidence="3 4" key="1">
    <citation type="submission" date="2021-09" db="EMBL/GenBank/DDBJ databases">
        <title>Genomic insights and catalytic innovation underlie evolution of tropane alkaloids biosynthesis.</title>
        <authorList>
            <person name="Wang Y.-J."/>
            <person name="Tian T."/>
            <person name="Huang J.-P."/>
            <person name="Huang S.-X."/>
        </authorList>
    </citation>
    <scope>NUCLEOTIDE SEQUENCE [LARGE SCALE GENOMIC DNA]</scope>
    <source>
        <strain evidence="3">KIB-2018</strain>
        <tissue evidence="3">Leaf</tissue>
    </source>
</reference>
<name>A0AAV8T559_9ROSI</name>
<dbReference type="PRINTS" id="PR00109">
    <property type="entry name" value="TYRKINASE"/>
</dbReference>
<feature type="domain" description="Protein kinase" evidence="2">
    <location>
        <begin position="184"/>
        <end position="444"/>
    </location>
</feature>
<evidence type="ECO:0000313" key="4">
    <source>
        <dbReference type="Proteomes" id="UP001159364"/>
    </source>
</evidence>
<dbReference type="InterPro" id="IPR011009">
    <property type="entry name" value="Kinase-like_dom_sf"/>
</dbReference>
<proteinExistence type="predicted"/>
<keyword evidence="4" id="KW-1185">Reference proteome</keyword>
<evidence type="ECO:0000256" key="1">
    <source>
        <dbReference type="SAM" id="MobiDB-lite"/>
    </source>
</evidence>
<feature type="compositionally biased region" description="Low complexity" evidence="1">
    <location>
        <begin position="49"/>
        <end position="62"/>
    </location>
</feature>
<dbReference type="SUPFAM" id="SSF56112">
    <property type="entry name" value="Protein kinase-like (PK-like)"/>
    <property type="match status" value="1"/>
</dbReference>
<dbReference type="PANTHER" id="PTHR44329:SF73">
    <property type="entry name" value="OS01G0201200 PROTEIN"/>
    <property type="match status" value="1"/>
</dbReference>
<organism evidence="3 4">
    <name type="scientific">Erythroxylum novogranatense</name>
    <dbReference type="NCBI Taxonomy" id="1862640"/>
    <lineage>
        <taxon>Eukaryota</taxon>
        <taxon>Viridiplantae</taxon>
        <taxon>Streptophyta</taxon>
        <taxon>Embryophyta</taxon>
        <taxon>Tracheophyta</taxon>
        <taxon>Spermatophyta</taxon>
        <taxon>Magnoliopsida</taxon>
        <taxon>eudicotyledons</taxon>
        <taxon>Gunneridae</taxon>
        <taxon>Pentapetalae</taxon>
        <taxon>rosids</taxon>
        <taxon>fabids</taxon>
        <taxon>Malpighiales</taxon>
        <taxon>Erythroxylaceae</taxon>
        <taxon>Erythroxylum</taxon>
    </lineage>
</organism>
<dbReference type="Proteomes" id="UP001159364">
    <property type="component" value="Linkage Group LG06"/>
</dbReference>
<dbReference type="InterPro" id="IPR008271">
    <property type="entry name" value="Ser/Thr_kinase_AS"/>
</dbReference>
<feature type="compositionally biased region" description="Basic and acidic residues" evidence="1">
    <location>
        <begin position="88"/>
        <end position="98"/>
    </location>
</feature>
<dbReference type="GO" id="GO:0004674">
    <property type="term" value="F:protein serine/threonine kinase activity"/>
    <property type="evidence" value="ECO:0007669"/>
    <property type="project" value="TreeGrafter"/>
</dbReference>
<dbReference type="InterPro" id="IPR051681">
    <property type="entry name" value="Ser/Thr_Kinases-Pseudokinases"/>
</dbReference>
<accession>A0AAV8T559</accession>
<feature type="region of interest" description="Disordered" evidence="1">
    <location>
        <begin position="41"/>
        <end position="62"/>
    </location>
</feature>
<feature type="compositionally biased region" description="Basic and acidic residues" evidence="1">
    <location>
        <begin position="105"/>
        <end position="127"/>
    </location>
</feature>
<dbReference type="SMART" id="SM00220">
    <property type="entry name" value="S_TKc"/>
    <property type="match status" value="1"/>
</dbReference>
<dbReference type="PROSITE" id="PS50011">
    <property type="entry name" value="PROTEIN_KINASE_DOM"/>
    <property type="match status" value="1"/>
</dbReference>
<dbReference type="GO" id="GO:0005524">
    <property type="term" value="F:ATP binding"/>
    <property type="evidence" value="ECO:0007669"/>
    <property type="project" value="InterPro"/>
</dbReference>
<dbReference type="EMBL" id="JAIWQS010000006">
    <property type="protein sequence ID" value="KAJ8761494.1"/>
    <property type="molecule type" value="Genomic_DNA"/>
</dbReference>
<evidence type="ECO:0000259" key="2">
    <source>
        <dbReference type="PROSITE" id="PS50011"/>
    </source>
</evidence>